<evidence type="ECO:0000313" key="3">
    <source>
        <dbReference type="Proteomes" id="UP000242287"/>
    </source>
</evidence>
<organism evidence="2 3">
    <name type="scientific">Amanita thiersii Skay4041</name>
    <dbReference type="NCBI Taxonomy" id="703135"/>
    <lineage>
        <taxon>Eukaryota</taxon>
        <taxon>Fungi</taxon>
        <taxon>Dikarya</taxon>
        <taxon>Basidiomycota</taxon>
        <taxon>Agaricomycotina</taxon>
        <taxon>Agaricomycetes</taxon>
        <taxon>Agaricomycetidae</taxon>
        <taxon>Agaricales</taxon>
        <taxon>Pluteineae</taxon>
        <taxon>Amanitaceae</taxon>
        <taxon>Amanita</taxon>
    </lineage>
</organism>
<gene>
    <name evidence="2" type="ORF">AMATHDRAFT_85978</name>
</gene>
<feature type="region of interest" description="Disordered" evidence="1">
    <location>
        <begin position="1"/>
        <end position="165"/>
    </location>
</feature>
<sequence length="363" mass="39046">MVVKPTTGSSRGRSSVSKPLSTNADAISGDTAARDRSASGSPIPGSPDAIHFESPENKGLQTGDDQREEGDEDNNNHNRNSNPSGLAKNLMLRGSSISGNASDTSLSSDNEHETQTHPAASPMSTPPRDNTSPVAHSPDSDPDTDQTAFPAQPQPQASNSDSGSDFWLHMTTTLDACFDTSRNALDEHDAESEISDDLLADVPKIMQAFLSHGEICTKIEVEALDLATNGPGEQDEDEPLKVYTDMLDVLDYLQQKAVSLESTITQLTNLPSDPNPATDKDEDESENSDDETTTTTYTHPHAQTHPTTIHTYPAAHAELRRIFAACLPVLRARIANLTMAQDLIDSAQENLSISLRMESLGID</sequence>
<dbReference type="AlphaFoldDB" id="A0A2A9NJ99"/>
<proteinExistence type="predicted"/>
<evidence type="ECO:0000313" key="2">
    <source>
        <dbReference type="EMBL" id="PFH50158.1"/>
    </source>
</evidence>
<feature type="compositionally biased region" description="Low complexity" evidence="1">
    <location>
        <begin position="293"/>
        <end position="306"/>
    </location>
</feature>
<name>A0A2A9NJ99_9AGAR</name>
<feature type="compositionally biased region" description="Low complexity" evidence="1">
    <location>
        <begin position="148"/>
        <end position="157"/>
    </location>
</feature>
<accession>A0A2A9NJ99</accession>
<feature type="compositionally biased region" description="Polar residues" evidence="1">
    <location>
        <begin position="95"/>
        <end position="108"/>
    </location>
</feature>
<dbReference type="OrthoDB" id="2803656at2759"/>
<reference evidence="2 3" key="1">
    <citation type="submission" date="2014-02" db="EMBL/GenBank/DDBJ databases">
        <title>Transposable element dynamics among asymbiotic and ectomycorrhizal Amanita fungi.</title>
        <authorList>
            <consortium name="DOE Joint Genome Institute"/>
            <person name="Hess J."/>
            <person name="Skrede I."/>
            <person name="Wolfe B."/>
            <person name="LaButti K."/>
            <person name="Ohm R.A."/>
            <person name="Grigoriev I.V."/>
            <person name="Pringle A."/>
        </authorList>
    </citation>
    <scope>NUCLEOTIDE SEQUENCE [LARGE SCALE GENOMIC DNA]</scope>
    <source>
        <strain evidence="2 3">SKay4041</strain>
    </source>
</reference>
<dbReference type="STRING" id="703135.A0A2A9NJ99"/>
<feature type="region of interest" description="Disordered" evidence="1">
    <location>
        <begin position="267"/>
        <end position="306"/>
    </location>
</feature>
<evidence type="ECO:0000256" key="1">
    <source>
        <dbReference type="SAM" id="MobiDB-lite"/>
    </source>
</evidence>
<feature type="compositionally biased region" description="Low complexity" evidence="1">
    <location>
        <begin position="1"/>
        <end position="21"/>
    </location>
</feature>
<dbReference type="Proteomes" id="UP000242287">
    <property type="component" value="Unassembled WGS sequence"/>
</dbReference>
<keyword evidence="3" id="KW-1185">Reference proteome</keyword>
<protein>
    <submittedName>
        <fullName evidence="2">Uncharacterized protein</fullName>
    </submittedName>
</protein>
<dbReference type="EMBL" id="KZ302010">
    <property type="protein sequence ID" value="PFH50158.1"/>
    <property type="molecule type" value="Genomic_DNA"/>
</dbReference>
<feature type="compositionally biased region" description="Acidic residues" evidence="1">
    <location>
        <begin position="280"/>
        <end position="292"/>
    </location>
</feature>